<dbReference type="Pfam" id="PF04385">
    <property type="entry name" value="FAINT"/>
    <property type="match status" value="3"/>
</dbReference>
<protein>
    <submittedName>
        <fullName evidence="2">Uncharacterized protein</fullName>
    </submittedName>
</protein>
<feature type="non-terminal residue" evidence="2">
    <location>
        <position position="1"/>
    </location>
</feature>
<dbReference type="AlphaFoldDB" id="Q4UD65"/>
<feature type="compositionally biased region" description="Basic and acidic residues" evidence="1">
    <location>
        <begin position="961"/>
        <end position="975"/>
    </location>
</feature>
<feature type="region of interest" description="Disordered" evidence="1">
    <location>
        <begin position="936"/>
        <end position="991"/>
    </location>
</feature>
<gene>
    <name evidence="2" type="ORF">TA17491</name>
</gene>
<proteinExistence type="predicted"/>
<accession>Q4UD65</accession>
<dbReference type="STRING" id="5874.Q4UD65"/>
<name>Q4UD65_THEAN</name>
<dbReference type="KEGG" id="tan:TA17491"/>
<dbReference type="VEuPathDB" id="PiroplasmaDB:TA17491"/>
<evidence type="ECO:0000313" key="2">
    <source>
        <dbReference type="EMBL" id="CAI74974.1"/>
    </source>
</evidence>
<dbReference type="InParanoid" id="Q4UD65"/>
<dbReference type="OrthoDB" id="10359493at2759"/>
<organism evidence="2">
    <name type="scientific">Theileria annulata</name>
    <dbReference type="NCBI Taxonomy" id="5874"/>
    <lineage>
        <taxon>Eukaryota</taxon>
        <taxon>Sar</taxon>
        <taxon>Alveolata</taxon>
        <taxon>Apicomplexa</taxon>
        <taxon>Aconoidasida</taxon>
        <taxon>Piroplasmida</taxon>
        <taxon>Theileriidae</taxon>
        <taxon>Theileria</taxon>
    </lineage>
</organism>
<dbReference type="OMA" id="INKLANC"/>
<dbReference type="EMBL" id="CR940350">
    <property type="protein sequence ID" value="CAI74974.1"/>
    <property type="molecule type" value="Genomic_DNA"/>
</dbReference>
<dbReference type="eggNOG" id="ENOG502QU51">
    <property type="taxonomic scope" value="Eukaryota"/>
</dbReference>
<dbReference type="InterPro" id="IPR007480">
    <property type="entry name" value="DUF529"/>
</dbReference>
<feature type="compositionally biased region" description="Pro residues" evidence="1">
    <location>
        <begin position="978"/>
        <end position="988"/>
    </location>
</feature>
<reference evidence="2" key="1">
    <citation type="journal article" date="2005" name="Science">
        <title>Genome of the host-cell transforming parasite Theileria annulata compared with T. parva.</title>
        <authorList>
            <person name="Pain A."/>
            <person name="Renauld H."/>
            <person name="Berriman M."/>
            <person name="Murphy L."/>
            <person name="Yeats C.A."/>
            <person name="Weir W."/>
            <person name="Kerhornou A."/>
            <person name="Aslett M."/>
            <person name="Bishop R."/>
            <person name="Bouchier C."/>
            <person name="Cochet M."/>
            <person name="Coulson R.M.R."/>
            <person name="Cronin A."/>
            <person name="de Villiers E.P."/>
            <person name="Fraser A."/>
            <person name="Fosker N."/>
            <person name="Gardner M."/>
            <person name="Goble A."/>
            <person name="Griffiths-Jones S."/>
            <person name="Harris D.E."/>
            <person name="Katzer F."/>
            <person name="Larke N."/>
            <person name="Lord A."/>
            <person name="Maser P."/>
            <person name="McKellar S."/>
            <person name="Mooney P."/>
            <person name="Morton F."/>
            <person name="Nene V."/>
            <person name="O'Neil S."/>
            <person name="Price C."/>
            <person name="Quail M.A."/>
            <person name="Rabbinowitsch E."/>
            <person name="Rawlings N.D."/>
            <person name="Rutter S."/>
            <person name="Saunders D."/>
            <person name="Seeger K."/>
            <person name="Shah T."/>
            <person name="Squares R."/>
            <person name="Squares S."/>
            <person name="Tivey A."/>
            <person name="Walker A.R."/>
            <person name="Woodward J."/>
            <person name="Dobbelaere D.A.E."/>
            <person name="Langsley G."/>
            <person name="Rajandream M.A."/>
            <person name="McKeever D."/>
            <person name="Shiels B."/>
            <person name="Tait A."/>
            <person name="Barrell B.G."/>
            <person name="Hall N."/>
        </authorList>
    </citation>
    <scope>NUCLEOTIDE SEQUENCE [LARGE SCALE GENOMIC DNA]</scope>
    <source>
        <strain evidence="2">Ankara isolate clone C9</strain>
    </source>
</reference>
<evidence type="ECO:0000256" key="1">
    <source>
        <dbReference type="SAM" id="MobiDB-lite"/>
    </source>
</evidence>
<dbReference type="GeneID" id="3864549"/>
<dbReference type="RefSeq" id="XP_954709.1">
    <property type="nucleotide sequence ID" value="XM_949616.1"/>
</dbReference>
<sequence>SKKEPKHLGVLMMSGELNLLFKGGKDEPWQNITSTKNKITDLKMYAMADDNTVELHKGHYSITLFNEFYGYLFYEGVGCVKVTHKGKTIWDLREEGDFGCLKGVFLDLKSNKFNVMNDDDRCWLCEEVRKVNPVTLDVSSKASTDDFDFTVDHNRNIKIYTSKGNAMFYQVIKTSSTNCCGSRSGDSEAVIWETKDPQNYASKVFADGVGVCSSTKNVSIYLLNGEILHFGEGFKDKVWKKYSHKIALDVGRTSSTIEFDFVHHGETRTFTAKPGYQFNLIFLKGTKTLFTTFWRAKNDEECSTKVTVYGVETNVKNINIFLNNNQVKHFHEVNKKWVSKTSIVLDIESNKDNDLFEYRSTRHYGHFNPKPNLTIRKIVKSYKSNGCVSTCCGRTCCGSIDEVVIWNAQPDDHGLKAVLMGSGKGEKFMSILLQSRNFVLLRKCGKGECWEDITHEKSDFSGIKMYSLEEGTSNYHELTETDYDAIIFESRYGYEFKEGVKCVKITYNNSILWNHTDDPEFGYLKGLYLDLPKDQFSVTNLKDQTKQLTKAKRTLVSLDIENTQSTNQFSYTDQNGVITYKVKPGCLFVKISKGTKDVWESINNVCGKLVRTMTINGVKYLAILLDNNMFKIFKESDDDWQDITKDSHDVTKLKFIGENDLVLTSSDYNVTIVDLSYTYIFNDGVSCRKVKLGEEEVWKHSDDPKFSEIKKFRLGLISNNFYVLNSENESKKLEIKPTPETAGVITKVSVTKPAKPTKVTVDINGTQSTSEFDYTDQNGVVTFTAKPSHLFSKLVEGTTDIWESKDNICGTLVRTKVSKNVKYLVVLLDNNMFTLFHLDDNEWKDITSDRHDVTKLKFLDENDAEITKTGYTVSIVDLSFTYIFNDGVMCKKVKLGDDEIWKHTDDSNFADIKSFSLGLASNSFFVKNKSDEVKKIEKKAPEAPEEEAEPTPVTPPAPVTKPEETAPETKPKEEPETPPEAPKPPVTVPIPVTIPETKPVISLKAPEPEAQPVVTPVAKPFALDIEETESTSQYDYSDKNGVVTYSVKSWHGFSKVTQGSKGIWEYKDLYGRLVMTKLFSNNERFLAIILYNNSFRLFRKPEGDTSWEDITNTRLDATKLRFLSHNDRVLRNVDLTVSFVDFFYSFNFRTISKCLKVTYGDQVVWMHTGYTDFSDITTFYFGIISNRFYVRNQFGRFMKLEKKL</sequence>